<feature type="domain" description="EF-hand" evidence="3">
    <location>
        <begin position="54"/>
        <end position="89"/>
    </location>
</feature>
<dbReference type="GeneID" id="94830466"/>
<gene>
    <name evidence="4" type="ORF">TRFO_10970</name>
</gene>
<reference evidence="4" key="1">
    <citation type="submission" date="2016-10" db="EMBL/GenBank/DDBJ databases">
        <authorList>
            <person name="Benchimol M."/>
            <person name="Almeida L.G."/>
            <person name="Vasconcelos A.T."/>
            <person name="Perreira-Neves A."/>
            <person name="Rosa I.A."/>
            <person name="Tasca T."/>
            <person name="Bogo M.R."/>
            <person name="de Souza W."/>
        </authorList>
    </citation>
    <scope>NUCLEOTIDE SEQUENCE [LARGE SCALE GENOMIC DNA]</scope>
    <source>
        <strain evidence="4">K</strain>
    </source>
</reference>
<dbReference type="PANTHER" id="PTHR23048:SF0">
    <property type="entry name" value="CALMODULIN LIKE 3"/>
    <property type="match status" value="1"/>
</dbReference>
<dbReference type="Proteomes" id="UP000179807">
    <property type="component" value="Unassembled WGS sequence"/>
</dbReference>
<feature type="domain" description="EF-hand" evidence="3">
    <location>
        <begin position="18"/>
        <end position="53"/>
    </location>
</feature>
<name>A0A1J4J5U7_9EUKA</name>
<dbReference type="Pfam" id="PF13202">
    <property type="entry name" value="EF-hand_5"/>
    <property type="match status" value="1"/>
</dbReference>
<dbReference type="InterPro" id="IPR011992">
    <property type="entry name" value="EF-hand-dom_pair"/>
</dbReference>
<dbReference type="AlphaFoldDB" id="A0A1J4J5U7"/>
<protein>
    <submittedName>
        <fullName evidence="4">EF hand family protein</fullName>
    </submittedName>
</protein>
<evidence type="ECO:0000256" key="1">
    <source>
        <dbReference type="ARBA" id="ARBA00022737"/>
    </source>
</evidence>
<dbReference type="FunFam" id="1.10.238.10:FF:000560">
    <property type="entry name" value="Centrin, putative"/>
    <property type="match status" value="1"/>
</dbReference>
<dbReference type="PANTHER" id="PTHR23048">
    <property type="entry name" value="MYOSIN LIGHT CHAIN 1, 3"/>
    <property type="match status" value="1"/>
</dbReference>
<evidence type="ECO:0000256" key="2">
    <source>
        <dbReference type="ARBA" id="ARBA00022837"/>
    </source>
</evidence>
<dbReference type="SUPFAM" id="SSF47473">
    <property type="entry name" value="EF-hand"/>
    <property type="match status" value="1"/>
</dbReference>
<accession>A0A1J4J5U7</accession>
<evidence type="ECO:0000259" key="3">
    <source>
        <dbReference type="PROSITE" id="PS50222"/>
    </source>
</evidence>
<keyword evidence="1" id="KW-0677">Repeat</keyword>
<dbReference type="GO" id="GO:0005509">
    <property type="term" value="F:calcium ion binding"/>
    <property type="evidence" value="ECO:0007669"/>
    <property type="project" value="InterPro"/>
</dbReference>
<dbReference type="SMART" id="SM00054">
    <property type="entry name" value="EFh"/>
    <property type="match status" value="3"/>
</dbReference>
<dbReference type="InterPro" id="IPR050230">
    <property type="entry name" value="CALM/Myosin/TropC-like"/>
</dbReference>
<dbReference type="InterPro" id="IPR018247">
    <property type="entry name" value="EF_Hand_1_Ca_BS"/>
</dbReference>
<dbReference type="RefSeq" id="XP_068347739.1">
    <property type="nucleotide sequence ID" value="XM_068495762.1"/>
</dbReference>
<feature type="domain" description="EF-hand" evidence="3">
    <location>
        <begin position="91"/>
        <end position="126"/>
    </location>
</feature>
<sequence>MTTKPATVRSHNFTLTDAEKQELRQAFNLFDKDGGGTIDADEVRVALRVLGFNPTLEELRAMIAKIDTQETGKVDFNEFTQILLKKISEAQPTDALVRSFNNLDIDMDGYITLEDLTTVADTLGEDLSQDELKEIIMSVRGCASQFDIHTKDAGRITQNEFINAINKSLDA</sequence>
<organism evidence="4 5">
    <name type="scientific">Tritrichomonas foetus</name>
    <dbReference type="NCBI Taxonomy" id="1144522"/>
    <lineage>
        <taxon>Eukaryota</taxon>
        <taxon>Metamonada</taxon>
        <taxon>Parabasalia</taxon>
        <taxon>Tritrichomonadida</taxon>
        <taxon>Tritrichomonadidae</taxon>
        <taxon>Tritrichomonas</taxon>
    </lineage>
</organism>
<keyword evidence="2" id="KW-0106">Calcium</keyword>
<dbReference type="GO" id="GO:0016460">
    <property type="term" value="C:myosin II complex"/>
    <property type="evidence" value="ECO:0007669"/>
    <property type="project" value="TreeGrafter"/>
</dbReference>
<evidence type="ECO:0000313" key="4">
    <source>
        <dbReference type="EMBL" id="OHS94602.1"/>
    </source>
</evidence>
<dbReference type="OrthoDB" id="343296at2759"/>
<keyword evidence="5" id="KW-1185">Reference proteome</keyword>
<dbReference type="InterPro" id="IPR002048">
    <property type="entry name" value="EF_hand_dom"/>
</dbReference>
<proteinExistence type="predicted"/>
<dbReference type="CDD" id="cd00051">
    <property type="entry name" value="EFh"/>
    <property type="match status" value="1"/>
</dbReference>
<dbReference type="Gene3D" id="1.10.238.10">
    <property type="entry name" value="EF-hand"/>
    <property type="match status" value="2"/>
</dbReference>
<dbReference type="VEuPathDB" id="TrichDB:TRFO_10970"/>
<dbReference type="Pfam" id="PF13499">
    <property type="entry name" value="EF-hand_7"/>
    <property type="match status" value="1"/>
</dbReference>
<comment type="caution">
    <text evidence="4">The sequence shown here is derived from an EMBL/GenBank/DDBJ whole genome shotgun (WGS) entry which is preliminary data.</text>
</comment>
<dbReference type="PROSITE" id="PS50222">
    <property type="entry name" value="EF_HAND_2"/>
    <property type="match status" value="3"/>
</dbReference>
<dbReference type="PROSITE" id="PS00018">
    <property type="entry name" value="EF_HAND_1"/>
    <property type="match status" value="2"/>
</dbReference>
<evidence type="ECO:0000313" key="5">
    <source>
        <dbReference type="Proteomes" id="UP000179807"/>
    </source>
</evidence>
<dbReference type="EMBL" id="MLAK01001304">
    <property type="protein sequence ID" value="OHS94602.1"/>
    <property type="molecule type" value="Genomic_DNA"/>
</dbReference>